<keyword evidence="9" id="KW-1185">Reference proteome</keyword>
<evidence type="ECO:0000259" key="7">
    <source>
        <dbReference type="PROSITE" id="PS51900"/>
    </source>
</evidence>
<evidence type="ECO:0000313" key="8">
    <source>
        <dbReference type="EMBL" id="MFC6723920.1"/>
    </source>
</evidence>
<dbReference type="SUPFAM" id="SSF56349">
    <property type="entry name" value="DNA breaking-rejoining enzymes"/>
    <property type="match status" value="1"/>
</dbReference>
<evidence type="ECO:0000256" key="2">
    <source>
        <dbReference type="ARBA" id="ARBA00023125"/>
    </source>
</evidence>
<evidence type="ECO:0000259" key="6">
    <source>
        <dbReference type="PROSITE" id="PS51898"/>
    </source>
</evidence>
<reference evidence="8 9" key="1">
    <citation type="journal article" date="2019" name="Int. J. Syst. Evol. Microbiol.">
        <title>The Global Catalogue of Microorganisms (GCM) 10K type strain sequencing project: providing services to taxonomists for standard genome sequencing and annotation.</title>
        <authorList>
            <consortium name="The Broad Institute Genomics Platform"/>
            <consortium name="The Broad Institute Genome Sequencing Center for Infectious Disease"/>
            <person name="Wu L."/>
            <person name="Ma J."/>
        </authorList>
    </citation>
    <scope>NUCLEOTIDE SEQUENCE [LARGE SCALE GENOMIC DNA]</scope>
    <source>
        <strain evidence="8 9">NBRC 111368</strain>
    </source>
</reference>
<dbReference type="AlphaFoldDB" id="A0ABD5RXA1"/>
<name>A0ABD5RXA1_9EURY</name>
<feature type="domain" description="Core-binding (CB)" evidence="7">
    <location>
        <begin position="72"/>
        <end position="145"/>
    </location>
</feature>
<evidence type="ECO:0000256" key="1">
    <source>
        <dbReference type="ARBA" id="ARBA00022908"/>
    </source>
</evidence>
<dbReference type="EMBL" id="JBHSWU010000068">
    <property type="protein sequence ID" value="MFC6723920.1"/>
    <property type="molecule type" value="Genomic_DNA"/>
</dbReference>
<dbReference type="Gene3D" id="1.10.443.10">
    <property type="entry name" value="Intergrase catalytic core"/>
    <property type="match status" value="1"/>
</dbReference>
<dbReference type="GO" id="GO:0006310">
    <property type="term" value="P:DNA recombination"/>
    <property type="evidence" value="ECO:0007669"/>
    <property type="project" value="UniProtKB-KW"/>
</dbReference>
<dbReference type="InterPro" id="IPR010998">
    <property type="entry name" value="Integrase_recombinase_N"/>
</dbReference>
<comment type="caution">
    <text evidence="8">The sequence shown here is derived from an EMBL/GenBank/DDBJ whole genome shotgun (WGS) entry which is preliminary data.</text>
</comment>
<feature type="region of interest" description="Disordered" evidence="5">
    <location>
        <begin position="152"/>
        <end position="186"/>
    </location>
</feature>
<feature type="compositionally biased region" description="Basic and acidic residues" evidence="5">
    <location>
        <begin position="156"/>
        <end position="186"/>
    </location>
</feature>
<dbReference type="InterPro" id="IPR004107">
    <property type="entry name" value="Integrase_SAM-like_N"/>
</dbReference>
<dbReference type="InterPro" id="IPR011010">
    <property type="entry name" value="DNA_brk_join_enz"/>
</dbReference>
<dbReference type="PROSITE" id="PS51900">
    <property type="entry name" value="CB"/>
    <property type="match status" value="1"/>
</dbReference>
<dbReference type="Pfam" id="PF00589">
    <property type="entry name" value="Phage_integrase"/>
    <property type="match status" value="1"/>
</dbReference>
<dbReference type="InterPro" id="IPR050090">
    <property type="entry name" value="Tyrosine_recombinase_XerCD"/>
</dbReference>
<dbReference type="GO" id="GO:0003677">
    <property type="term" value="F:DNA binding"/>
    <property type="evidence" value="ECO:0007669"/>
    <property type="project" value="UniProtKB-UniRule"/>
</dbReference>
<proteinExistence type="predicted"/>
<dbReference type="Pfam" id="PF02899">
    <property type="entry name" value="Phage_int_SAM_1"/>
    <property type="match status" value="1"/>
</dbReference>
<dbReference type="Gene3D" id="1.10.150.130">
    <property type="match status" value="1"/>
</dbReference>
<keyword evidence="1" id="KW-0229">DNA integration</keyword>
<dbReference type="InterPro" id="IPR013762">
    <property type="entry name" value="Integrase-like_cat_sf"/>
</dbReference>
<protein>
    <submittedName>
        <fullName evidence="8">Tyrosine-type recombinase/integrase</fullName>
    </submittedName>
</protein>
<dbReference type="InterPro" id="IPR002104">
    <property type="entry name" value="Integrase_catalytic"/>
</dbReference>
<dbReference type="InterPro" id="IPR044068">
    <property type="entry name" value="CB"/>
</dbReference>
<keyword evidence="3" id="KW-0233">DNA recombination</keyword>
<dbReference type="PANTHER" id="PTHR30349">
    <property type="entry name" value="PHAGE INTEGRASE-RELATED"/>
    <property type="match status" value="1"/>
</dbReference>
<dbReference type="PROSITE" id="PS51898">
    <property type="entry name" value="TYR_RECOMBINASE"/>
    <property type="match status" value="1"/>
</dbReference>
<keyword evidence="2 4" id="KW-0238">DNA-binding</keyword>
<evidence type="ECO:0000256" key="4">
    <source>
        <dbReference type="PROSITE-ProRule" id="PRU01248"/>
    </source>
</evidence>
<evidence type="ECO:0000313" key="9">
    <source>
        <dbReference type="Proteomes" id="UP001596328"/>
    </source>
</evidence>
<accession>A0ABD5RXA1</accession>
<feature type="domain" description="Tyr recombinase" evidence="6">
    <location>
        <begin position="183"/>
        <end position="393"/>
    </location>
</feature>
<dbReference type="Proteomes" id="UP001596328">
    <property type="component" value="Unassembled WGS sequence"/>
</dbReference>
<dbReference type="PANTHER" id="PTHR30349:SF41">
    <property type="entry name" value="INTEGRASE_RECOMBINASE PROTEIN MJ0367-RELATED"/>
    <property type="match status" value="1"/>
</dbReference>
<organism evidence="8 9">
    <name type="scientific">Halobium palmae</name>
    <dbReference type="NCBI Taxonomy" id="1776492"/>
    <lineage>
        <taxon>Archaea</taxon>
        <taxon>Methanobacteriati</taxon>
        <taxon>Methanobacteriota</taxon>
        <taxon>Stenosarchaea group</taxon>
        <taxon>Halobacteria</taxon>
        <taxon>Halobacteriales</taxon>
        <taxon>Haloferacaceae</taxon>
        <taxon>Halobium</taxon>
    </lineage>
</organism>
<evidence type="ECO:0000256" key="5">
    <source>
        <dbReference type="SAM" id="MobiDB-lite"/>
    </source>
</evidence>
<dbReference type="CDD" id="cd00397">
    <property type="entry name" value="DNA_BRE_C"/>
    <property type="match status" value="1"/>
</dbReference>
<dbReference type="GO" id="GO:0015074">
    <property type="term" value="P:DNA integration"/>
    <property type="evidence" value="ECO:0007669"/>
    <property type="project" value="UniProtKB-KW"/>
</dbReference>
<sequence>MVRKNHRQNDAQTNVTTAQEDLTDYLAERSELQVRWVKVEDSGEKLSEKPVALTDDDEIADVADFPSGKYADDSSTDRGSFSHKTFIRHRDVVADFLESQDVADLQDVTPREVNRFNQRLQRNDYARSTRDLRLQTLKVFFEWAESEWRAPTGEGQGKRISETIARKRDDLDVSGSEKSRAGDDNHKISQERAEEILGDLARYDYASRQMVEFLLLYHVGCRASGLLSINVGDVKPRQGIIQIRNRPCESGIRLKKGNKGERDVNVADDVMTVVTDYIENNRSDPKDDSDALFTSWAGRIDESTLYRDITGLTKCGDCTDNDGDPLVKQNAGDCPESVGPHDIRRTCVTVFRDRGISWDTIGGRVNASPEMLREHYDSPSHSQAAERRRKEILNAL</sequence>
<gene>
    <name evidence="8" type="ORF">ACFQE1_05940</name>
</gene>
<evidence type="ECO:0000256" key="3">
    <source>
        <dbReference type="ARBA" id="ARBA00023172"/>
    </source>
</evidence>